<keyword evidence="4" id="KW-0865">Zymogen</keyword>
<dbReference type="PANTHER" id="PTHR43199:SF1">
    <property type="entry name" value="GLUTATHIONE HYDROLASE PROENZYME"/>
    <property type="match status" value="1"/>
</dbReference>
<dbReference type="InterPro" id="IPR051792">
    <property type="entry name" value="GGT_bact"/>
</dbReference>
<protein>
    <submittedName>
        <fullName evidence="7">Gamma-glutamyltransferase family protein</fullName>
    </submittedName>
</protein>
<dbReference type="InterPro" id="IPR043138">
    <property type="entry name" value="GGT_lsub"/>
</dbReference>
<comment type="caution">
    <text evidence="7">The sequence shown here is derived from an EMBL/GenBank/DDBJ whole genome shotgun (WGS) entry which is preliminary data.</text>
</comment>
<evidence type="ECO:0000256" key="4">
    <source>
        <dbReference type="ARBA" id="ARBA00023145"/>
    </source>
</evidence>
<evidence type="ECO:0000313" key="7">
    <source>
        <dbReference type="EMBL" id="MFD0923557.1"/>
    </source>
</evidence>
<keyword evidence="8" id="KW-1185">Reference proteome</keyword>
<organism evidence="7 8">
    <name type="scientific">Saccharopolyspora rosea</name>
    <dbReference type="NCBI Taxonomy" id="524884"/>
    <lineage>
        <taxon>Bacteria</taxon>
        <taxon>Bacillati</taxon>
        <taxon>Actinomycetota</taxon>
        <taxon>Actinomycetes</taxon>
        <taxon>Pseudonocardiales</taxon>
        <taxon>Pseudonocardiaceae</taxon>
        <taxon>Saccharopolyspora</taxon>
    </lineage>
</organism>
<dbReference type="PRINTS" id="PR01210">
    <property type="entry name" value="GGTRANSPTASE"/>
</dbReference>
<feature type="signal peptide" evidence="6">
    <location>
        <begin position="1"/>
        <end position="28"/>
    </location>
</feature>
<evidence type="ECO:0000256" key="2">
    <source>
        <dbReference type="ARBA" id="ARBA00022679"/>
    </source>
</evidence>
<comment type="similarity">
    <text evidence="1">Belongs to the gamma-glutamyltransferase family.</text>
</comment>
<sequence>MRPKYARMLALGVAAVIAVGAAPVAADAADGAHRCADTADPGRAEPVRGERFMVAAAHPLAVEAGCEVLRRGGSAADAAVAVQAVLTVVEPESSGFGGGSLITYWDARTRRTEFLDGLAQAPAEVTADLHTPTERERREHGVDRFDDSVDYTGRAVGVPGTVRVLDLLHDRHGTTPWPALFTDARRAALDGFAISPYLHDALREGCAYPDIRARYCDGTSPKPVGARVTNRDAAGVLGEVAAGGADAFYDPHGTIAPAIVRRAAAGPFQPRPDEHGPAVVPSLLTVRDFADYRARERPPLCGEVVEHRVCTAPPPASGGLTLLNTLSLAERHGITDHKPNSPDYAHLAIEASRLSGVDSRAHVGDPAFTHVPVAALRDPAYLDGRAARISPDSAVHPVRPGLAPGRDAGDGHDTTSQVSIVDGRGNALSMTTTVNLWFGSRLEARGIVLNNAQTNFGTPGSPNRVEPSKRPATSMAPTLAFDPSGTPRLVTGSAGGGPIPDYVAQSLLGVLSYGMNPQDALNAPHLSGQRRKADCGGEPDVASDVERGTTAESLLPALTARHHPCPAATELRSGATAVERTEDGTFLGAADDRRDGVAMGF</sequence>
<dbReference type="Pfam" id="PF01019">
    <property type="entry name" value="G_glu_transpept"/>
    <property type="match status" value="1"/>
</dbReference>
<accession>A0ABW3G043</accession>
<keyword evidence="2" id="KW-0808">Transferase</keyword>
<feature type="region of interest" description="Disordered" evidence="5">
    <location>
        <begin position="522"/>
        <end position="544"/>
    </location>
</feature>
<evidence type="ECO:0000256" key="3">
    <source>
        <dbReference type="ARBA" id="ARBA00022801"/>
    </source>
</evidence>
<evidence type="ECO:0000256" key="6">
    <source>
        <dbReference type="SAM" id="SignalP"/>
    </source>
</evidence>
<dbReference type="InterPro" id="IPR029055">
    <property type="entry name" value="Ntn_hydrolases_N"/>
</dbReference>
<dbReference type="InterPro" id="IPR043137">
    <property type="entry name" value="GGT_ssub_C"/>
</dbReference>
<evidence type="ECO:0000256" key="1">
    <source>
        <dbReference type="ARBA" id="ARBA00009381"/>
    </source>
</evidence>
<dbReference type="EMBL" id="JBHTIW010000036">
    <property type="protein sequence ID" value="MFD0923557.1"/>
    <property type="molecule type" value="Genomic_DNA"/>
</dbReference>
<dbReference type="RefSeq" id="WP_263247136.1">
    <property type="nucleotide sequence ID" value="NZ_BAABLT010000012.1"/>
</dbReference>
<gene>
    <name evidence="7" type="ORF">ACFQ16_27765</name>
</gene>
<keyword evidence="3" id="KW-0378">Hydrolase</keyword>
<feature type="region of interest" description="Disordered" evidence="5">
    <location>
        <begin position="453"/>
        <end position="477"/>
    </location>
</feature>
<feature type="chain" id="PRO_5046597091" evidence="6">
    <location>
        <begin position="29"/>
        <end position="601"/>
    </location>
</feature>
<dbReference type="Proteomes" id="UP001597018">
    <property type="component" value="Unassembled WGS sequence"/>
</dbReference>
<reference evidence="8" key="1">
    <citation type="journal article" date="2019" name="Int. J. Syst. Evol. Microbiol.">
        <title>The Global Catalogue of Microorganisms (GCM) 10K type strain sequencing project: providing services to taxonomists for standard genome sequencing and annotation.</title>
        <authorList>
            <consortium name="The Broad Institute Genomics Platform"/>
            <consortium name="The Broad Institute Genome Sequencing Center for Infectious Disease"/>
            <person name="Wu L."/>
            <person name="Ma J."/>
        </authorList>
    </citation>
    <scope>NUCLEOTIDE SEQUENCE [LARGE SCALE GENOMIC DNA]</scope>
    <source>
        <strain evidence="8">CCUG 56401</strain>
    </source>
</reference>
<name>A0ABW3G043_9PSEU</name>
<evidence type="ECO:0000313" key="8">
    <source>
        <dbReference type="Proteomes" id="UP001597018"/>
    </source>
</evidence>
<evidence type="ECO:0000256" key="5">
    <source>
        <dbReference type="SAM" id="MobiDB-lite"/>
    </source>
</evidence>
<dbReference type="Gene3D" id="3.60.20.40">
    <property type="match status" value="1"/>
</dbReference>
<keyword evidence="6" id="KW-0732">Signal</keyword>
<dbReference type="Gene3D" id="1.10.246.130">
    <property type="match status" value="1"/>
</dbReference>
<proteinExistence type="inferred from homology"/>
<dbReference type="SUPFAM" id="SSF56235">
    <property type="entry name" value="N-terminal nucleophile aminohydrolases (Ntn hydrolases)"/>
    <property type="match status" value="1"/>
</dbReference>
<dbReference type="PANTHER" id="PTHR43199">
    <property type="entry name" value="GLUTATHIONE HYDROLASE"/>
    <property type="match status" value="1"/>
</dbReference>